<reference evidence="6" key="1">
    <citation type="journal article" date="2014" name="Int. J. Syst. Evol. Microbiol.">
        <title>Complete genome sequence of Corynebacterium casei LMG S-19264T (=DSM 44701T), isolated from a smear-ripened cheese.</title>
        <authorList>
            <consortium name="US DOE Joint Genome Institute (JGI-PGF)"/>
            <person name="Walter F."/>
            <person name="Albersmeier A."/>
            <person name="Kalinowski J."/>
            <person name="Ruckert C."/>
        </authorList>
    </citation>
    <scope>NUCLEOTIDE SEQUENCE</scope>
    <source>
        <strain evidence="6">KCTC 42590</strain>
    </source>
</reference>
<dbReference type="InterPro" id="IPR000524">
    <property type="entry name" value="Tscrpt_reg_HTH_GntR"/>
</dbReference>
<keyword evidence="3" id="KW-0804">Transcription</keyword>
<dbReference type="InterPro" id="IPR008920">
    <property type="entry name" value="TF_FadR/GntR_C"/>
</dbReference>
<dbReference type="SUPFAM" id="SSF48008">
    <property type="entry name" value="GntR ligand-binding domain-like"/>
    <property type="match status" value="1"/>
</dbReference>
<dbReference type="GO" id="GO:0003700">
    <property type="term" value="F:DNA-binding transcription factor activity"/>
    <property type="evidence" value="ECO:0007669"/>
    <property type="project" value="InterPro"/>
</dbReference>
<dbReference type="InterPro" id="IPR036388">
    <property type="entry name" value="WH-like_DNA-bd_sf"/>
</dbReference>
<dbReference type="EMBL" id="BNCI01000002">
    <property type="protein sequence ID" value="GHF26128.1"/>
    <property type="molecule type" value="Genomic_DNA"/>
</dbReference>
<reference evidence="6" key="2">
    <citation type="submission" date="2020-09" db="EMBL/GenBank/DDBJ databases">
        <authorList>
            <person name="Sun Q."/>
            <person name="Kim S."/>
        </authorList>
    </citation>
    <scope>NUCLEOTIDE SEQUENCE</scope>
    <source>
        <strain evidence="6">KCTC 42590</strain>
    </source>
</reference>
<dbReference type="RefSeq" id="WP_191252799.1">
    <property type="nucleotide sequence ID" value="NZ_BNCI01000002.1"/>
</dbReference>
<dbReference type="SMART" id="SM00345">
    <property type="entry name" value="HTH_GNTR"/>
    <property type="match status" value="1"/>
</dbReference>
<dbReference type="PANTHER" id="PTHR43537">
    <property type="entry name" value="TRANSCRIPTIONAL REGULATOR, GNTR FAMILY"/>
    <property type="match status" value="1"/>
</dbReference>
<evidence type="ECO:0000259" key="4">
    <source>
        <dbReference type="SMART" id="SM00345"/>
    </source>
</evidence>
<dbReference type="Gene3D" id="1.10.10.10">
    <property type="entry name" value="Winged helix-like DNA-binding domain superfamily/Winged helix DNA-binding domain"/>
    <property type="match status" value="1"/>
</dbReference>
<accession>A0A919AVY6</accession>
<feature type="domain" description="GntR C-terminal" evidence="5">
    <location>
        <begin position="95"/>
        <end position="218"/>
    </location>
</feature>
<evidence type="ECO:0000313" key="7">
    <source>
        <dbReference type="Proteomes" id="UP000630923"/>
    </source>
</evidence>
<keyword evidence="7" id="KW-1185">Reference proteome</keyword>
<evidence type="ECO:0000256" key="1">
    <source>
        <dbReference type="ARBA" id="ARBA00023015"/>
    </source>
</evidence>
<dbReference type="Pfam" id="PF07729">
    <property type="entry name" value="FCD"/>
    <property type="match status" value="1"/>
</dbReference>
<organism evidence="6 7">
    <name type="scientific">Kordiimonas sediminis</name>
    <dbReference type="NCBI Taxonomy" id="1735581"/>
    <lineage>
        <taxon>Bacteria</taxon>
        <taxon>Pseudomonadati</taxon>
        <taxon>Pseudomonadota</taxon>
        <taxon>Alphaproteobacteria</taxon>
        <taxon>Kordiimonadales</taxon>
        <taxon>Kordiimonadaceae</taxon>
        <taxon>Kordiimonas</taxon>
    </lineage>
</organism>
<feature type="domain" description="HTH gntR-type" evidence="4">
    <location>
        <begin position="27"/>
        <end position="85"/>
    </location>
</feature>
<evidence type="ECO:0000313" key="6">
    <source>
        <dbReference type="EMBL" id="GHF26128.1"/>
    </source>
</evidence>
<protein>
    <submittedName>
        <fullName evidence="6">GntR family transcriptional regulator</fullName>
    </submittedName>
</protein>
<evidence type="ECO:0000256" key="2">
    <source>
        <dbReference type="ARBA" id="ARBA00023125"/>
    </source>
</evidence>
<dbReference type="PANTHER" id="PTHR43537:SF39">
    <property type="entry name" value="HTH-TYPE TRANSCRIPTIONAL REGULATOR MCBR"/>
    <property type="match status" value="1"/>
</dbReference>
<evidence type="ECO:0000256" key="3">
    <source>
        <dbReference type="ARBA" id="ARBA00023163"/>
    </source>
</evidence>
<keyword evidence="2" id="KW-0238">DNA-binding</keyword>
<dbReference type="SMART" id="SM00895">
    <property type="entry name" value="FCD"/>
    <property type="match status" value="1"/>
</dbReference>
<evidence type="ECO:0000259" key="5">
    <source>
        <dbReference type="SMART" id="SM00895"/>
    </source>
</evidence>
<dbReference type="SUPFAM" id="SSF46785">
    <property type="entry name" value="Winged helix' DNA-binding domain"/>
    <property type="match status" value="1"/>
</dbReference>
<proteinExistence type="predicted"/>
<dbReference type="InterPro" id="IPR011711">
    <property type="entry name" value="GntR_C"/>
</dbReference>
<gene>
    <name evidence="6" type="ORF">GCM10017044_21250</name>
</gene>
<sequence>MTKTVNQYGINFSAIERSDTETAQEWVYRALRYAVMSGQVQPGMALTIRGIANMLCVSAMPAREALWRLTSEGALHLKANRRVEVPTMSPAKLSEVLQLRILLETHAAERALPYVTEEILSQMAILNELQNEALRRQDPEQTIIQNQAFHRCLYEAHPNPVSMPLIEGLWLQLGPLHRLALSNMEDHYFTDRHVEVIKAVETQNPFGLKVAIESDIREGAGYATQTELLEQYARGEAPLDLPEGEFVEGLLKQ</sequence>
<dbReference type="AlphaFoldDB" id="A0A919AVY6"/>
<comment type="caution">
    <text evidence="6">The sequence shown here is derived from an EMBL/GenBank/DDBJ whole genome shotgun (WGS) entry which is preliminary data.</text>
</comment>
<dbReference type="InterPro" id="IPR036390">
    <property type="entry name" value="WH_DNA-bd_sf"/>
</dbReference>
<dbReference type="Proteomes" id="UP000630923">
    <property type="component" value="Unassembled WGS sequence"/>
</dbReference>
<dbReference type="GO" id="GO:0003677">
    <property type="term" value="F:DNA binding"/>
    <property type="evidence" value="ECO:0007669"/>
    <property type="project" value="UniProtKB-KW"/>
</dbReference>
<dbReference type="Gene3D" id="1.20.120.530">
    <property type="entry name" value="GntR ligand-binding domain-like"/>
    <property type="match status" value="1"/>
</dbReference>
<name>A0A919AVY6_9PROT</name>
<dbReference type="Pfam" id="PF00392">
    <property type="entry name" value="GntR"/>
    <property type="match status" value="1"/>
</dbReference>
<keyword evidence="1" id="KW-0805">Transcription regulation</keyword>